<gene>
    <name evidence="4" type="ORF">L6773_14260</name>
</gene>
<keyword evidence="1 2" id="KW-0597">Phosphoprotein</keyword>
<evidence type="ECO:0000313" key="5">
    <source>
        <dbReference type="Proteomes" id="UP001165366"/>
    </source>
</evidence>
<dbReference type="PANTHER" id="PTHR44591:SF3">
    <property type="entry name" value="RESPONSE REGULATORY DOMAIN-CONTAINING PROTEIN"/>
    <property type="match status" value="1"/>
</dbReference>
<sequence>MEKQTILVIDDEKSTHVMLKAMLGKDFNLKFANSAQEGIDLAAENSINLVLLDIQMPELSGIELLESIMTDIALRSVPVIVMTGKATEDIEEQAREIGATEFVSKEFLFSNKDDFKSLLNEHLLEEAKQFKLSDRYKQDFRTIIKKIQTESVHGDFFSACRKLAVGLMNSFDIDYISFWKIQRSKPSLILSIGDRQPENFGPDELMSERAFRELARTKRPYMTNNPRAEENKGVFADTSKELGLSSEAGIPLFKIDKDTFTKNGMVIPGSTPLFGFVILKRNRVFTTKEYKLLSRFIIQCGTILWGLYRKLYSNNE</sequence>
<dbReference type="InterPro" id="IPR050595">
    <property type="entry name" value="Bact_response_regulator"/>
</dbReference>
<reference evidence="4" key="1">
    <citation type="submission" date="2022-01" db="EMBL/GenBank/DDBJ databases">
        <authorList>
            <person name="Wang Y."/>
        </authorList>
    </citation>
    <scope>NUCLEOTIDE SEQUENCE</scope>
    <source>
        <strain evidence="4">WB101</strain>
    </source>
</reference>
<dbReference type="InterPro" id="IPR001789">
    <property type="entry name" value="Sig_transdc_resp-reg_receiver"/>
</dbReference>
<name>A0ABS9KFZ4_9BACT</name>
<evidence type="ECO:0000256" key="2">
    <source>
        <dbReference type="PROSITE-ProRule" id="PRU00169"/>
    </source>
</evidence>
<dbReference type="RefSeq" id="WP_237855100.1">
    <property type="nucleotide sequence ID" value="NZ_JAKLWS010000020.1"/>
</dbReference>
<organism evidence="4 5">
    <name type="scientific">Rhodohalobacter sulfatireducens</name>
    <dbReference type="NCBI Taxonomy" id="2911366"/>
    <lineage>
        <taxon>Bacteria</taxon>
        <taxon>Pseudomonadati</taxon>
        <taxon>Balneolota</taxon>
        <taxon>Balneolia</taxon>
        <taxon>Balneolales</taxon>
        <taxon>Balneolaceae</taxon>
        <taxon>Rhodohalobacter</taxon>
    </lineage>
</organism>
<evidence type="ECO:0000313" key="4">
    <source>
        <dbReference type="EMBL" id="MCG2589740.1"/>
    </source>
</evidence>
<proteinExistence type="predicted"/>
<dbReference type="InterPro" id="IPR011006">
    <property type="entry name" value="CheY-like_superfamily"/>
</dbReference>
<dbReference type="CDD" id="cd00156">
    <property type="entry name" value="REC"/>
    <property type="match status" value="1"/>
</dbReference>
<protein>
    <submittedName>
        <fullName evidence="4">Response regulator</fullName>
    </submittedName>
</protein>
<evidence type="ECO:0000259" key="3">
    <source>
        <dbReference type="PROSITE" id="PS50110"/>
    </source>
</evidence>
<dbReference type="Gene3D" id="3.40.50.2300">
    <property type="match status" value="1"/>
</dbReference>
<dbReference type="SMART" id="SM00448">
    <property type="entry name" value="REC"/>
    <property type="match status" value="1"/>
</dbReference>
<dbReference type="PROSITE" id="PS50110">
    <property type="entry name" value="RESPONSE_REGULATORY"/>
    <property type="match status" value="1"/>
</dbReference>
<evidence type="ECO:0000256" key="1">
    <source>
        <dbReference type="ARBA" id="ARBA00022553"/>
    </source>
</evidence>
<dbReference type="Pfam" id="PF00072">
    <property type="entry name" value="Response_reg"/>
    <property type="match status" value="1"/>
</dbReference>
<feature type="modified residue" description="4-aspartylphosphate" evidence="2">
    <location>
        <position position="53"/>
    </location>
</feature>
<accession>A0ABS9KFZ4</accession>
<dbReference type="SUPFAM" id="SSF52172">
    <property type="entry name" value="CheY-like"/>
    <property type="match status" value="1"/>
</dbReference>
<dbReference type="Proteomes" id="UP001165366">
    <property type="component" value="Unassembled WGS sequence"/>
</dbReference>
<dbReference type="EMBL" id="JAKLWS010000020">
    <property type="protein sequence ID" value="MCG2589740.1"/>
    <property type="molecule type" value="Genomic_DNA"/>
</dbReference>
<dbReference type="PANTHER" id="PTHR44591">
    <property type="entry name" value="STRESS RESPONSE REGULATOR PROTEIN 1"/>
    <property type="match status" value="1"/>
</dbReference>
<reference evidence="4" key="2">
    <citation type="submission" date="2024-05" db="EMBL/GenBank/DDBJ databases">
        <title>Rhodohalobacter halophilus gen. nov., sp. nov., a moderately halophilic member of the family Balneolaceae.</title>
        <authorList>
            <person name="Xia J."/>
        </authorList>
    </citation>
    <scope>NUCLEOTIDE SEQUENCE</scope>
    <source>
        <strain evidence="4">WB101</strain>
    </source>
</reference>
<keyword evidence="5" id="KW-1185">Reference proteome</keyword>
<comment type="caution">
    <text evidence="4">The sequence shown here is derived from an EMBL/GenBank/DDBJ whole genome shotgun (WGS) entry which is preliminary data.</text>
</comment>
<feature type="domain" description="Response regulatory" evidence="3">
    <location>
        <begin position="5"/>
        <end position="120"/>
    </location>
</feature>